<comment type="caution">
    <text evidence="7">The sequence shown here is derived from an EMBL/GenBank/DDBJ whole genome shotgun (WGS) entry which is preliminary data.</text>
</comment>
<organism evidence="7 8">
    <name type="scientific">Cryoendolithus antarcticus</name>
    <dbReference type="NCBI Taxonomy" id="1507870"/>
    <lineage>
        <taxon>Eukaryota</taxon>
        <taxon>Fungi</taxon>
        <taxon>Dikarya</taxon>
        <taxon>Ascomycota</taxon>
        <taxon>Pezizomycotina</taxon>
        <taxon>Dothideomycetes</taxon>
        <taxon>Dothideomycetidae</taxon>
        <taxon>Cladosporiales</taxon>
        <taxon>Cladosporiaceae</taxon>
        <taxon>Cryoendolithus</taxon>
    </lineage>
</organism>
<dbReference type="PANTHER" id="PTHR45649">
    <property type="entry name" value="AMINO-ACID PERMEASE BAT1"/>
    <property type="match status" value="1"/>
</dbReference>
<comment type="subcellular location">
    <subcellularLocation>
        <location evidence="1">Membrane</location>
        <topology evidence="1">Multi-pass membrane protein</topology>
    </subcellularLocation>
</comment>
<dbReference type="Pfam" id="PF13520">
    <property type="entry name" value="AA_permease_2"/>
    <property type="match status" value="1"/>
</dbReference>
<keyword evidence="8" id="KW-1185">Reference proteome</keyword>
<keyword evidence="3 6" id="KW-0812">Transmembrane</keyword>
<evidence type="ECO:0008006" key="9">
    <source>
        <dbReference type="Google" id="ProtNLM"/>
    </source>
</evidence>
<evidence type="ECO:0000313" key="7">
    <source>
        <dbReference type="EMBL" id="OQN95362.1"/>
    </source>
</evidence>
<feature type="transmembrane region" description="Helical" evidence="6">
    <location>
        <begin position="208"/>
        <end position="229"/>
    </location>
</feature>
<dbReference type="PANTHER" id="PTHR45649:SF41">
    <property type="entry name" value="TRANSPORTER, PUTATIVE (EUROFUNG)-RELATED"/>
    <property type="match status" value="1"/>
</dbReference>
<evidence type="ECO:0000313" key="8">
    <source>
        <dbReference type="Proteomes" id="UP000192596"/>
    </source>
</evidence>
<dbReference type="STRING" id="1507870.A0A1V8S8A3"/>
<evidence type="ECO:0000256" key="1">
    <source>
        <dbReference type="ARBA" id="ARBA00004141"/>
    </source>
</evidence>
<evidence type="ECO:0000256" key="6">
    <source>
        <dbReference type="SAM" id="Phobius"/>
    </source>
</evidence>
<dbReference type="GO" id="GO:0022857">
    <property type="term" value="F:transmembrane transporter activity"/>
    <property type="evidence" value="ECO:0007669"/>
    <property type="project" value="InterPro"/>
</dbReference>
<reference evidence="8" key="1">
    <citation type="submission" date="2017-03" db="EMBL/GenBank/DDBJ databases">
        <title>Genomes of endolithic fungi from Antarctica.</title>
        <authorList>
            <person name="Coleine C."/>
            <person name="Masonjones S."/>
            <person name="Stajich J.E."/>
        </authorList>
    </citation>
    <scope>NUCLEOTIDE SEQUENCE [LARGE SCALE GENOMIC DNA]</scope>
    <source>
        <strain evidence="8">CCFEE 5527</strain>
    </source>
</reference>
<feature type="transmembrane region" description="Helical" evidence="6">
    <location>
        <begin position="460"/>
        <end position="482"/>
    </location>
</feature>
<feature type="transmembrane region" description="Helical" evidence="6">
    <location>
        <begin position="179"/>
        <end position="201"/>
    </location>
</feature>
<keyword evidence="5 6" id="KW-0472">Membrane</keyword>
<dbReference type="InterPro" id="IPR002293">
    <property type="entry name" value="AA/rel_permease1"/>
</dbReference>
<dbReference type="AlphaFoldDB" id="A0A1V8S8A3"/>
<dbReference type="GO" id="GO:0016020">
    <property type="term" value="C:membrane"/>
    <property type="evidence" value="ECO:0007669"/>
    <property type="project" value="UniProtKB-SubCell"/>
</dbReference>
<feature type="transmembrane region" description="Helical" evidence="6">
    <location>
        <begin position="289"/>
        <end position="310"/>
    </location>
</feature>
<evidence type="ECO:0000256" key="5">
    <source>
        <dbReference type="ARBA" id="ARBA00023136"/>
    </source>
</evidence>
<dbReference type="EMBL" id="NAJO01000103">
    <property type="protein sequence ID" value="OQN95362.1"/>
    <property type="molecule type" value="Genomic_DNA"/>
</dbReference>
<feature type="transmembrane region" description="Helical" evidence="6">
    <location>
        <begin position="489"/>
        <end position="510"/>
    </location>
</feature>
<accession>A0A1V8S8A3</accession>
<protein>
    <recommendedName>
        <fullName evidence="9">Amino acid permease/ SLC12A domain-containing protein</fullName>
    </recommendedName>
</protein>
<evidence type="ECO:0000256" key="4">
    <source>
        <dbReference type="ARBA" id="ARBA00022989"/>
    </source>
</evidence>
<gene>
    <name evidence="7" type="ORF">B0A48_18558</name>
</gene>
<dbReference type="InParanoid" id="A0A1V8S8A3"/>
<keyword evidence="2" id="KW-0813">Transport</keyword>
<feature type="transmembrane region" description="Helical" evidence="6">
    <location>
        <begin position="338"/>
        <end position="360"/>
    </location>
</feature>
<dbReference type="PIRSF" id="PIRSF006060">
    <property type="entry name" value="AA_transporter"/>
    <property type="match status" value="1"/>
</dbReference>
<evidence type="ECO:0000256" key="3">
    <source>
        <dbReference type="ARBA" id="ARBA00022692"/>
    </source>
</evidence>
<evidence type="ECO:0000256" key="2">
    <source>
        <dbReference type="ARBA" id="ARBA00022448"/>
    </source>
</evidence>
<dbReference type="Proteomes" id="UP000192596">
    <property type="component" value="Unassembled WGS sequence"/>
</dbReference>
<proteinExistence type="predicted"/>
<feature type="transmembrane region" description="Helical" evidence="6">
    <location>
        <begin position="56"/>
        <end position="77"/>
    </location>
</feature>
<sequence>MNINRKTETEVEEYDQGARKFEVDDSVPARYHGTAADARDMAILGKKQVLRRNFKFVTMLGFASTVMASWEVLLVLFKLILIDGGTPNLFWGFIVDTCGMLFVYASLAELASMSPTAGGQYHWVSEFAGPSVQKPLSYLVGWLSAVGWQVYLAGVCFMVGGLIQALIALNNESYVPQPWHQTLLTIAIISSSIVFNTLLAVKLPLIEGIILILHLCGVFAIIIPLWVLAPRAPAHVALLDYTNIGGWDTQGLAAMIGMVTPLNVLIGYDCSVHMSEEIEDASITLPKAIMWSVAPNAILGLLVIVTLAFCSGDIEEVLKTRTGEPFVQIFYNATGSKAGASIMVAVVIILLVSCCFSEVATASRQLWSFARDRGFPGSEWLEHVQPGWNIPLRAVIVSFFVVALLSLINIGSTTALRSISSLGAVAILSSYLVTISTLIWRRLYGAALPPRRWSLGKYGLAINIVAVCFVLPMFVFAFFPLAKAVTRETLNYACVMFVGVLAIAIVYYLVKGRYVYDGPVALIKRDE</sequence>
<feature type="transmembrane region" description="Helical" evidence="6">
    <location>
        <begin position="89"/>
        <end position="107"/>
    </location>
</feature>
<feature type="transmembrane region" description="Helical" evidence="6">
    <location>
        <begin position="390"/>
        <end position="410"/>
    </location>
</feature>
<feature type="transmembrane region" description="Helical" evidence="6">
    <location>
        <begin position="139"/>
        <end position="167"/>
    </location>
</feature>
<feature type="transmembrane region" description="Helical" evidence="6">
    <location>
        <begin position="422"/>
        <end position="440"/>
    </location>
</feature>
<keyword evidence="4 6" id="KW-1133">Transmembrane helix</keyword>
<dbReference type="Gene3D" id="1.20.1740.10">
    <property type="entry name" value="Amino acid/polyamine transporter I"/>
    <property type="match status" value="1"/>
</dbReference>
<name>A0A1V8S8A3_9PEZI</name>
<dbReference type="OrthoDB" id="3257095at2759"/>